<dbReference type="AlphaFoldDB" id="A0A4C1UT27"/>
<comment type="caution">
    <text evidence="1">The sequence shown here is derived from an EMBL/GenBank/DDBJ whole genome shotgun (WGS) entry which is preliminary data.</text>
</comment>
<proteinExistence type="predicted"/>
<dbReference type="Proteomes" id="UP000299102">
    <property type="component" value="Unassembled WGS sequence"/>
</dbReference>
<accession>A0A4C1UT27</accession>
<organism evidence="1 2">
    <name type="scientific">Eumeta variegata</name>
    <name type="common">Bagworm moth</name>
    <name type="synonym">Eumeta japonica</name>
    <dbReference type="NCBI Taxonomy" id="151549"/>
    <lineage>
        <taxon>Eukaryota</taxon>
        <taxon>Metazoa</taxon>
        <taxon>Ecdysozoa</taxon>
        <taxon>Arthropoda</taxon>
        <taxon>Hexapoda</taxon>
        <taxon>Insecta</taxon>
        <taxon>Pterygota</taxon>
        <taxon>Neoptera</taxon>
        <taxon>Endopterygota</taxon>
        <taxon>Lepidoptera</taxon>
        <taxon>Glossata</taxon>
        <taxon>Ditrysia</taxon>
        <taxon>Tineoidea</taxon>
        <taxon>Psychidae</taxon>
        <taxon>Oiketicinae</taxon>
        <taxon>Eumeta</taxon>
    </lineage>
</organism>
<keyword evidence="2" id="KW-1185">Reference proteome</keyword>
<gene>
    <name evidence="1" type="ORF">EVAR_83874_1</name>
</gene>
<protein>
    <submittedName>
        <fullName evidence="1">Uncharacterized protein</fullName>
    </submittedName>
</protein>
<evidence type="ECO:0000313" key="1">
    <source>
        <dbReference type="EMBL" id="GBP28974.1"/>
    </source>
</evidence>
<dbReference type="EMBL" id="BGZK01000214">
    <property type="protein sequence ID" value="GBP28974.1"/>
    <property type="molecule type" value="Genomic_DNA"/>
</dbReference>
<evidence type="ECO:0000313" key="2">
    <source>
        <dbReference type="Proteomes" id="UP000299102"/>
    </source>
</evidence>
<sequence>MDDMKKSTVPLCLGNAWSPRKFQPRTDGLVPDPDTAHYWNYEIWVSFRSSSTDFRLYRSEISCYSDGVLTASPPLECAGSHCCPKETAVCPVPLADGAL</sequence>
<name>A0A4C1UT27_EUMVA</name>
<reference evidence="1 2" key="1">
    <citation type="journal article" date="2019" name="Commun. Biol.">
        <title>The bagworm genome reveals a unique fibroin gene that provides high tensile strength.</title>
        <authorList>
            <person name="Kono N."/>
            <person name="Nakamura H."/>
            <person name="Ohtoshi R."/>
            <person name="Tomita M."/>
            <person name="Numata K."/>
            <person name="Arakawa K."/>
        </authorList>
    </citation>
    <scope>NUCLEOTIDE SEQUENCE [LARGE SCALE GENOMIC DNA]</scope>
</reference>